<gene>
    <name evidence="1" type="ORF">GCM10007422_18660</name>
    <name evidence="2" type="ORF">GGQ60_000714</name>
</gene>
<reference evidence="4" key="2">
    <citation type="journal article" date="2019" name="Int. J. Syst. Evol. Microbiol.">
        <title>The Global Catalogue of Microorganisms (GCM) 10K type strain sequencing project: providing services to taxonomists for standard genome sequencing and annotation.</title>
        <authorList>
            <consortium name="The Broad Institute Genomics Platform"/>
            <consortium name="The Broad Institute Genome Sequencing Center for Infectious Disease"/>
            <person name="Wu L."/>
            <person name="Ma J."/>
        </authorList>
    </citation>
    <scope>NUCLEOTIDE SEQUENCE [LARGE SCALE GENOMIC DNA]</scope>
    <source>
        <strain evidence="4">CGMCC 1.15287</strain>
    </source>
</reference>
<proteinExistence type="predicted"/>
<reference evidence="1" key="1">
    <citation type="journal article" date="2014" name="Int. J. Syst. Evol. Microbiol.">
        <title>Complete genome of a new Firmicutes species belonging to the dominant human colonic microbiota ('Ruminococcus bicirculans') reveals two chromosomes and a selective capacity to utilize plant glucans.</title>
        <authorList>
            <consortium name="NISC Comparative Sequencing Program"/>
            <person name="Wegmann U."/>
            <person name="Louis P."/>
            <person name="Goesmann A."/>
            <person name="Henrissat B."/>
            <person name="Duncan S.H."/>
            <person name="Flint H.J."/>
        </authorList>
    </citation>
    <scope>NUCLEOTIDE SEQUENCE</scope>
    <source>
        <strain evidence="1">CGMCC 1.15287</strain>
    </source>
</reference>
<dbReference type="Proteomes" id="UP000642938">
    <property type="component" value="Unassembled WGS sequence"/>
</dbReference>
<reference evidence="2 3" key="3">
    <citation type="submission" date="2020-08" db="EMBL/GenBank/DDBJ databases">
        <title>Genomic Encyclopedia of Type Strains, Phase IV (KMG-IV): sequencing the most valuable type-strain genomes for metagenomic binning, comparative biology and taxonomic classification.</title>
        <authorList>
            <person name="Goeker M."/>
        </authorList>
    </citation>
    <scope>NUCLEOTIDE SEQUENCE [LARGE SCALE GENOMIC DNA]</scope>
    <source>
        <strain evidence="2 3">DSM 100774</strain>
    </source>
</reference>
<evidence type="ECO:0000313" key="3">
    <source>
        <dbReference type="Proteomes" id="UP000532273"/>
    </source>
</evidence>
<dbReference type="RefSeq" id="WP_183759985.1">
    <property type="nucleotide sequence ID" value="NZ_BMHZ01000002.1"/>
</dbReference>
<dbReference type="EMBL" id="BMHZ01000002">
    <property type="protein sequence ID" value="GGH03544.1"/>
    <property type="molecule type" value="Genomic_DNA"/>
</dbReference>
<comment type="caution">
    <text evidence="2">The sequence shown here is derived from an EMBL/GenBank/DDBJ whole genome shotgun (WGS) entry which is preliminary data.</text>
</comment>
<evidence type="ECO:0000313" key="2">
    <source>
        <dbReference type="EMBL" id="MBB4106754.1"/>
    </source>
</evidence>
<protein>
    <submittedName>
        <fullName evidence="2">Uncharacterized protein</fullName>
    </submittedName>
</protein>
<dbReference type="Proteomes" id="UP000532273">
    <property type="component" value="Unassembled WGS sequence"/>
</dbReference>
<accession>A0A7W6K7T5</accession>
<name>A0A7W6K7T5_9SPHI</name>
<organism evidence="2 3">
    <name type="scientific">Pedobacter zeae</name>
    <dbReference type="NCBI Taxonomy" id="1737356"/>
    <lineage>
        <taxon>Bacteria</taxon>
        <taxon>Pseudomonadati</taxon>
        <taxon>Bacteroidota</taxon>
        <taxon>Sphingobacteriia</taxon>
        <taxon>Sphingobacteriales</taxon>
        <taxon>Sphingobacteriaceae</taxon>
        <taxon>Pedobacter</taxon>
    </lineage>
</organism>
<sequence length="291" mass="33213">MLSVILFIACNTVYAQQSGFTYEGFEKEILKFKPQKKNGVAQDKFDYASMILSETKKATKDNPDNFNLADYFNVLFAFLTLNIPDDALDIAYKKFSSAPGSCEYLIAFKDKVNQGKIYDRIRQRYMADLGKCNGIPKAAGLSAQKNDHSAKSPLAKQLEDILQQDQKFRTTGIPNADLASKQKKLDIKNQERIDSLFNVYQTYIGKSMVGEKYQNVMWIVIQHSDLGRMEKYLPVISKAVESKELPELNLKMLIDRIYAIKYKYQIFGSQGGVKLADEKTIQSVRVRYNLK</sequence>
<dbReference type="EMBL" id="JACIEF010000001">
    <property type="protein sequence ID" value="MBB4106754.1"/>
    <property type="molecule type" value="Genomic_DNA"/>
</dbReference>
<keyword evidence="4" id="KW-1185">Reference proteome</keyword>
<reference evidence="1" key="4">
    <citation type="submission" date="2024-05" db="EMBL/GenBank/DDBJ databases">
        <authorList>
            <person name="Sun Q."/>
            <person name="Zhou Y."/>
        </authorList>
    </citation>
    <scope>NUCLEOTIDE SEQUENCE</scope>
    <source>
        <strain evidence="1">CGMCC 1.15287</strain>
    </source>
</reference>
<evidence type="ECO:0000313" key="4">
    <source>
        <dbReference type="Proteomes" id="UP000642938"/>
    </source>
</evidence>
<dbReference type="AlphaFoldDB" id="A0A7W6K7T5"/>
<evidence type="ECO:0000313" key="1">
    <source>
        <dbReference type="EMBL" id="GGH03544.1"/>
    </source>
</evidence>